<gene>
    <name evidence="1" type="ORF">CWM85_06290</name>
</gene>
<name>A0A2J4ZW78_9ENTR</name>
<evidence type="ECO:0000313" key="1">
    <source>
        <dbReference type="EMBL" id="PLM67286.1"/>
    </source>
</evidence>
<protein>
    <submittedName>
        <fullName evidence="1">ABC transporter</fullName>
    </submittedName>
</protein>
<dbReference type="AlphaFoldDB" id="A0A2J4ZW78"/>
<sequence>MDGERQYADGFVKEGANKQVISSQADSLIKISRIWADFFPANTSNQPI</sequence>
<dbReference type="Proteomes" id="UP000234661">
    <property type="component" value="Unassembled WGS sequence"/>
</dbReference>
<organism evidence="1 2">
    <name type="scientific">Klebsiella michiganensis</name>
    <dbReference type="NCBI Taxonomy" id="1134687"/>
    <lineage>
        <taxon>Bacteria</taxon>
        <taxon>Pseudomonadati</taxon>
        <taxon>Pseudomonadota</taxon>
        <taxon>Gammaproteobacteria</taxon>
        <taxon>Enterobacterales</taxon>
        <taxon>Enterobacteriaceae</taxon>
        <taxon>Klebsiella/Raoultella group</taxon>
        <taxon>Klebsiella</taxon>
    </lineage>
</organism>
<comment type="caution">
    <text evidence="1">The sequence shown here is derived from an EMBL/GenBank/DDBJ whole genome shotgun (WGS) entry which is preliminary data.</text>
</comment>
<dbReference type="EMBL" id="PIET01000098">
    <property type="protein sequence ID" value="PLM67286.1"/>
    <property type="molecule type" value="Genomic_DNA"/>
</dbReference>
<evidence type="ECO:0000313" key="2">
    <source>
        <dbReference type="Proteomes" id="UP000234661"/>
    </source>
</evidence>
<reference evidence="1 2" key="1">
    <citation type="submission" date="2017-11" db="EMBL/GenBank/DDBJ databases">
        <authorList>
            <person name="Han C.G."/>
        </authorList>
    </citation>
    <scope>NUCLEOTIDE SEQUENCE [LARGE SCALE GENOMIC DNA]</scope>
    <source>
        <strain evidence="1 2">A2</strain>
    </source>
</reference>
<accession>A0A2J4ZW78</accession>
<reference evidence="1 2" key="2">
    <citation type="submission" date="2018-01" db="EMBL/GenBank/DDBJ databases">
        <title>Genomic study of Klebsiella pneumoniae.</title>
        <authorList>
            <person name="Yang Y."/>
            <person name="Bicalho R."/>
        </authorList>
    </citation>
    <scope>NUCLEOTIDE SEQUENCE [LARGE SCALE GENOMIC DNA]</scope>
    <source>
        <strain evidence="1 2">A2</strain>
    </source>
</reference>
<proteinExistence type="predicted"/>